<dbReference type="Proteomes" id="UP000007305">
    <property type="component" value="Chromosome 4"/>
</dbReference>
<dbReference type="InParanoid" id="A0A804P528"/>
<name>A0A804P528_MAIZE</name>
<sequence length="131" mass="14717">MNNLKPVRPIFPTISPLKAWLARVTSRSSLVPVISGGMQQVTGKTQVDNVVCRMLVRGLLVPSEREKRALVKKQSFHGVSCSPKEVGLSAKLLQNPTQFNSKTLEYSYHNNFCNTGQTKLLMLQLKLYHYS</sequence>
<evidence type="ECO:0000313" key="2">
    <source>
        <dbReference type="Proteomes" id="UP000007305"/>
    </source>
</evidence>
<evidence type="ECO:0000313" key="1">
    <source>
        <dbReference type="EnsemblPlants" id="Zm00001eb208930_P001"/>
    </source>
</evidence>
<dbReference type="EnsemblPlants" id="Zm00001eb208930_T001">
    <property type="protein sequence ID" value="Zm00001eb208930_P001"/>
    <property type="gene ID" value="Zm00001eb208930"/>
</dbReference>
<organism evidence="1 2">
    <name type="scientific">Zea mays</name>
    <name type="common">Maize</name>
    <dbReference type="NCBI Taxonomy" id="4577"/>
    <lineage>
        <taxon>Eukaryota</taxon>
        <taxon>Viridiplantae</taxon>
        <taxon>Streptophyta</taxon>
        <taxon>Embryophyta</taxon>
        <taxon>Tracheophyta</taxon>
        <taxon>Spermatophyta</taxon>
        <taxon>Magnoliopsida</taxon>
        <taxon>Liliopsida</taxon>
        <taxon>Poales</taxon>
        <taxon>Poaceae</taxon>
        <taxon>PACMAD clade</taxon>
        <taxon>Panicoideae</taxon>
        <taxon>Andropogonodae</taxon>
        <taxon>Andropogoneae</taxon>
        <taxon>Tripsacinae</taxon>
        <taxon>Zea</taxon>
    </lineage>
</organism>
<dbReference type="Gramene" id="Zm00001eb208930_T001">
    <property type="protein sequence ID" value="Zm00001eb208930_P001"/>
    <property type="gene ID" value="Zm00001eb208930"/>
</dbReference>
<reference evidence="1" key="2">
    <citation type="submission" date="2019-07" db="EMBL/GenBank/DDBJ databases">
        <authorList>
            <person name="Seetharam A."/>
            <person name="Woodhouse M."/>
            <person name="Cannon E."/>
        </authorList>
    </citation>
    <scope>NUCLEOTIDE SEQUENCE [LARGE SCALE GENOMIC DNA]</scope>
    <source>
        <strain evidence="1">cv. B73</strain>
    </source>
</reference>
<reference evidence="2" key="1">
    <citation type="journal article" date="2009" name="Science">
        <title>The B73 maize genome: complexity, diversity, and dynamics.</title>
        <authorList>
            <person name="Schnable P.S."/>
            <person name="Ware D."/>
            <person name="Fulton R.S."/>
            <person name="Stein J.C."/>
            <person name="Wei F."/>
            <person name="Pasternak S."/>
            <person name="Liang C."/>
            <person name="Zhang J."/>
            <person name="Fulton L."/>
            <person name="Graves T.A."/>
            <person name="Minx P."/>
            <person name="Reily A.D."/>
            <person name="Courtney L."/>
            <person name="Kruchowski S.S."/>
            <person name="Tomlinson C."/>
            <person name="Strong C."/>
            <person name="Delehaunty K."/>
            <person name="Fronick C."/>
            <person name="Courtney B."/>
            <person name="Rock S.M."/>
            <person name="Belter E."/>
            <person name="Du F."/>
            <person name="Kim K."/>
            <person name="Abbott R.M."/>
            <person name="Cotton M."/>
            <person name="Levy A."/>
            <person name="Marchetto P."/>
            <person name="Ochoa K."/>
            <person name="Jackson S.M."/>
            <person name="Gillam B."/>
            <person name="Chen W."/>
            <person name="Yan L."/>
            <person name="Higginbotham J."/>
            <person name="Cardenas M."/>
            <person name="Waligorski J."/>
            <person name="Applebaum E."/>
            <person name="Phelps L."/>
            <person name="Falcone J."/>
            <person name="Kanchi K."/>
            <person name="Thane T."/>
            <person name="Scimone A."/>
            <person name="Thane N."/>
            <person name="Henke J."/>
            <person name="Wang T."/>
            <person name="Ruppert J."/>
            <person name="Shah N."/>
            <person name="Rotter K."/>
            <person name="Hodges J."/>
            <person name="Ingenthron E."/>
            <person name="Cordes M."/>
            <person name="Kohlberg S."/>
            <person name="Sgro J."/>
            <person name="Delgado B."/>
            <person name="Mead K."/>
            <person name="Chinwalla A."/>
            <person name="Leonard S."/>
            <person name="Crouse K."/>
            <person name="Collura K."/>
            <person name="Kudrna D."/>
            <person name="Currie J."/>
            <person name="He R."/>
            <person name="Angelova A."/>
            <person name="Rajasekar S."/>
            <person name="Mueller T."/>
            <person name="Lomeli R."/>
            <person name="Scara G."/>
            <person name="Ko A."/>
            <person name="Delaney K."/>
            <person name="Wissotski M."/>
            <person name="Lopez G."/>
            <person name="Campos D."/>
            <person name="Braidotti M."/>
            <person name="Ashley E."/>
            <person name="Golser W."/>
            <person name="Kim H."/>
            <person name="Lee S."/>
            <person name="Lin J."/>
            <person name="Dujmic Z."/>
            <person name="Kim W."/>
            <person name="Talag J."/>
            <person name="Zuccolo A."/>
            <person name="Fan C."/>
            <person name="Sebastian A."/>
            <person name="Kramer M."/>
            <person name="Spiegel L."/>
            <person name="Nascimento L."/>
            <person name="Zutavern T."/>
            <person name="Miller B."/>
            <person name="Ambroise C."/>
            <person name="Muller S."/>
            <person name="Spooner W."/>
            <person name="Narechania A."/>
            <person name="Ren L."/>
            <person name="Wei S."/>
            <person name="Kumari S."/>
            <person name="Faga B."/>
            <person name="Levy M.J."/>
            <person name="McMahan L."/>
            <person name="Van Buren P."/>
            <person name="Vaughn M.W."/>
            <person name="Ying K."/>
            <person name="Yeh C.-T."/>
            <person name="Emrich S.J."/>
            <person name="Jia Y."/>
            <person name="Kalyanaraman A."/>
            <person name="Hsia A.-P."/>
            <person name="Barbazuk W.B."/>
            <person name="Baucom R.S."/>
            <person name="Brutnell T.P."/>
            <person name="Carpita N.C."/>
            <person name="Chaparro C."/>
            <person name="Chia J.-M."/>
            <person name="Deragon J.-M."/>
            <person name="Estill J.C."/>
            <person name="Fu Y."/>
            <person name="Jeddeloh J.A."/>
            <person name="Han Y."/>
            <person name="Lee H."/>
            <person name="Li P."/>
            <person name="Lisch D.R."/>
            <person name="Liu S."/>
            <person name="Liu Z."/>
            <person name="Nagel D.H."/>
            <person name="McCann M.C."/>
            <person name="SanMiguel P."/>
            <person name="Myers A.M."/>
            <person name="Nettleton D."/>
            <person name="Nguyen J."/>
            <person name="Penning B.W."/>
            <person name="Ponnala L."/>
            <person name="Schneider K.L."/>
            <person name="Schwartz D.C."/>
            <person name="Sharma A."/>
            <person name="Soderlund C."/>
            <person name="Springer N.M."/>
            <person name="Sun Q."/>
            <person name="Wang H."/>
            <person name="Waterman M."/>
            <person name="Westerman R."/>
            <person name="Wolfgruber T.K."/>
            <person name="Yang L."/>
            <person name="Yu Y."/>
            <person name="Zhang L."/>
            <person name="Zhou S."/>
            <person name="Zhu Q."/>
            <person name="Bennetzen J.L."/>
            <person name="Dawe R.K."/>
            <person name="Jiang J."/>
            <person name="Jiang N."/>
            <person name="Presting G.G."/>
            <person name="Wessler S.R."/>
            <person name="Aluru S."/>
            <person name="Martienssen R.A."/>
            <person name="Clifton S.W."/>
            <person name="McCombie W.R."/>
            <person name="Wing R.A."/>
            <person name="Wilson R.K."/>
        </authorList>
    </citation>
    <scope>NUCLEOTIDE SEQUENCE [LARGE SCALE GENOMIC DNA]</scope>
    <source>
        <strain evidence="2">cv. B73</strain>
    </source>
</reference>
<proteinExistence type="predicted"/>
<protein>
    <submittedName>
        <fullName evidence="1">Uncharacterized protein</fullName>
    </submittedName>
</protein>
<accession>A0A804P528</accession>
<dbReference type="AlphaFoldDB" id="A0A804P528"/>
<reference evidence="1" key="3">
    <citation type="submission" date="2021-05" db="UniProtKB">
        <authorList>
            <consortium name="EnsemblPlants"/>
        </authorList>
    </citation>
    <scope>IDENTIFICATION</scope>
    <source>
        <strain evidence="1">cv. B73</strain>
    </source>
</reference>
<keyword evidence="2" id="KW-1185">Reference proteome</keyword>